<evidence type="ECO:0000313" key="1">
    <source>
        <dbReference type="EMBL" id="CEN37441.1"/>
    </source>
</evidence>
<name>A0A0B7HCK5_9FLAO</name>
<sequence>MKKITSSDFQLIKLTVWLILVIFSFDAIRMLFEFIFPLIFLRENNTSSWGRKLIFFQNHPIYYGIIVFFELIIAFSKIYMSFIAAKSVSKLNVNNSFFKEKLADNFLKISKIAISLSCFIFIFQAISDFIFINTPSYQEFNRRTASDMGIILLLGSTMYVLAYIFKKGIDLQEENDLTI</sequence>
<dbReference type="GeneID" id="69580457"/>
<dbReference type="AlphaFoldDB" id="A0A0B7HCK5"/>
<accession>A0A0B7HCK5</accession>
<dbReference type="Proteomes" id="UP000044026">
    <property type="component" value="Unassembled WGS sequence"/>
</dbReference>
<reference evidence="1 2" key="1">
    <citation type="submission" date="2015-01" db="EMBL/GenBank/DDBJ databases">
        <authorList>
            <person name="Xiang T."/>
            <person name="Song Y."/>
            <person name="Huang L."/>
            <person name="Wang B."/>
            <person name="Wu P."/>
        </authorList>
    </citation>
    <scope>NUCLEOTIDE SEQUENCE [LARGE SCALE GENOMIC DNA]</scope>
    <source>
        <strain evidence="1 2">Cc12</strain>
    </source>
</reference>
<evidence type="ECO:0000313" key="2">
    <source>
        <dbReference type="Proteomes" id="UP000044026"/>
    </source>
</evidence>
<proteinExistence type="predicted"/>
<protein>
    <submittedName>
        <fullName evidence="1">Uncharacterized protein</fullName>
    </submittedName>
</protein>
<dbReference type="RefSeq" id="WP_042000610.1">
    <property type="nucleotide sequence ID" value="NZ_CP022382.1"/>
</dbReference>
<gene>
    <name evidence="1" type="ORF">CCAN12_700039</name>
</gene>
<dbReference type="EMBL" id="CDOE01000068">
    <property type="protein sequence ID" value="CEN37441.1"/>
    <property type="molecule type" value="Genomic_DNA"/>
</dbReference>
<organism evidence="1 2">
    <name type="scientific">Capnocytophaga canimorsus</name>
    <dbReference type="NCBI Taxonomy" id="28188"/>
    <lineage>
        <taxon>Bacteria</taxon>
        <taxon>Pseudomonadati</taxon>
        <taxon>Bacteroidota</taxon>
        <taxon>Flavobacteriia</taxon>
        <taxon>Flavobacteriales</taxon>
        <taxon>Flavobacteriaceae</taxon>
        <taxon>Capnocytophaga</taxon>
    </lineage>
</organism>